<keyword evidence="2" id="KW-1133">Transmembrane helix</keyword>
<organism evidence="3 4">
    <name type="scientific">Vallitalea guaymasensis</name>
    <dbReference type="NCBI Taxonomy" id="1185412"/>
    <lineage>
        <taxon>Bacteria</taxon>
        <taxon>Bacillati</taxon>
        <taxon>Bacillota</taxon>
        <taxon>Clostridia</taxon>
        <taxon>Lachnospirales</taxon>
        <taxon>Vallitaleaceae</taxon>
        <taxon>Vallitalea</taxon>
    </lineage>
</organism>
<proteinExistence type="predicted"/>
<feature type="compositionally biased region" description="Basic and acidic residues" evidence="1">
    <location>
        <begin position="216"/>
        <end position="234"/>
    </location>
</feature>
<evidence type="ECO:0000313" key="3">
    <source>
        <dbReference type="EMBL" id="QUH29781.1"/>
    </source>
</evidence>
<name>A0A8J8MBD1_9FIRM</name>
<reference evidence="3 4" key="1">
    <citation type="submission" date="2020-07" db="EMBL/GenBank/DDBJ databases">
        <title>Vallitalea guaymasensis genome.</title>
        <authorList>
            <person name="Postec A."/>
        </authorList>
    </citation>
    <scope>NUCLEOTIDE SEQUENCE [LARGE SCALE GENOMIC DNA]</scope>
    <source>
        <strain evidence="3 4">Ra1766G1</strain>
    </source>
</reference>
<dbReference type="RefSeq" id="WP_212690036.1">
    <property type="nucleotide sequence ID" value="NZ_CP058561.1"/>
</dbReference>
<evidence type="ECO:0000256" key="1">
    <source>
        <dbReference type="SAM" id="MobiDB-lite"/>
    </source>
</evidence>
<keyword evidence="2" id="KW-0812">Transmembrane</keyword>
<dbReference type="AlphaFoldDB" id="A0A8J8MBD1"/>
<keyword evidence="4" id="KW-1185">Reference proteome</keyword>
<dbReference type="EMBL" id="CP058561">
    <property type="protein sequence ID" value="QUH29781.1"/>
    <property type="molecule type" value="Genomic_DNA"/>
</dbReference>
<keyword evidence="2" id="KW-0472">Membrane</keyword>
<gene>
    <name evidence="3" type="ORF">HYG85_13040</name>
</gene>
<evidence type="ECO:0000313" key="4">
    <source>
        <dbReference type="Proteomes" id="UP000677305"/>
    </source>
</evidence>
<sequence length="322" mass="37226">MYKAEKTNKRIIRTILCLIGIMILLSMSIMAKTVNEEEVNNQKVMFYSQDDNVIEKQLADEFKMDIDEISELKNIEKEWKKVYKKLIITRKKNLELNEEAVTQLYKNGYKIDDIVKAEILAAISEYSVVEILEAKGVSKNYSIQLEKNEDGEIVNRVIDHRDYLWSQVIKKLEINIFDVAVKLGMSKEDIQQMKKEGLSEYAIFNKAYEIDNNDEESLKSTTKESKQTSIKSHMDKEKLNVKAESINNKDTYIKSDAILIRALKITDEEINYCKSNGINTIIEIARAKHLAAKNDTTLTEIVEKKNKLNTWEEVEHTLGGDK</sequence>
<feature type="transmembrane region" description="Helical" evidence="2">
    <location>
        <begin position="12"/>
        <end position="31"/>
    </location>
</feature>
<evidence type="ECO:0000256" key="2">
    <source>
        <dbReference type="SAM" id="Phobius"/>
    </source>
</evidence>
<protein>
    <submittedName>
        <fullName evidence="3">Uncharacterized protein</fullName>
    </submittedName>
</protein>
<accession>A0A8J8MBD1</accession>
<dbReference type="Proteomes" id="UP000677305">
    <property type="component" value="Chromosome"/>
</dbReference>
<dbReference type="KEGG" id="vgu:HYG85_13040"/>
<feature type="region of interest" description="Disordered" evidence="1">
    <location>
        <begin position="215"/>
        <end position="234"/>
    </location>
</feature>